<dbReference type="InterPro" id="IPR024228">
    <property type="entry name" value="NPR_central_dom"/>
</dbReference>
<reference evidence="5 6" key="1">
    <citation type="submission" date="2018-10" db="EMBL/GenBank/DDBJ databases">
        <title>A high-quality apple genome assembly.</title>
        <authorList>
            <person name="Hu J."/>
        </authorList>
    </citation>
    <scope>NUCLEOTIDE SEQUENCE [LARGE SCALE GENOMIC DNA]</scope>
    <source>
        <strain evidence="6">cv. HFTH1</strain>
        <tissue evidence="5">Young leaf</tissue>
    </source>
</reference>
<keyword evidence="6" id="KW-1185">Reference proteome</keyword>
<dbReference type="InterPro" id="IPR044284">
    <property type="entry name" value="NPR5/6"/>
</dbReference>
<dbReference type="AlphaFoldDB" id="A0A498IB41"/>
<dbReference type="PANTHER" id="PTHR46668:SF1">
    <property type="entry name" value="REGULATORY PROTEIN NPR5"/>
    <property type="match status" value="1"/>
</dbReference>
<protein>
    <recommendedName>
        <fullName evidence="4">Regulatory protein NPR central domain-containing protein</fullName>
    </recommendedName>
</protein>
<evidence type="ECO:0000313" key="6">
    <source>
        <dbReference type="Proteomes" id="UP000290289"/>
    </source>
</evidence>
<dbReference type="GO" id="GO:0005634">
    <property type="term" value="C:nucleus"/>
    <property type="evidence" value="ECO:0007669"/>
    <property type="project" value="TreeGrafter"/>
</dbReference>
<comment type="caution">
    <text evidence="5">The sequence shown here is derived from an EMBL/GenBank/DDBJ whole genome shotgun (WGS) entry which is preliminary data.</text>
</comment>
<name>A0A498IB41_MALDO</name>
<gene>
    <name evidence="5" type="ORF">DVH24_004892</name>
</gene>
<dbReference type="EMBL" id="RDQH01000338">
    <property type="protein sequence ID" value="RXH80978.1"/>
    <property type="molecule type" value="Genomic_DNA"/>
</dbReference>
<evidence type="ECO:0000256" key="3">
    <source>
        <dbReference type="SAM" id="MobiDB-lite"/>
    </source>
</evidence>
<organism evidence="5 6">
    <name type="scientific">Malus domestica</name>
    <name type="common">Apple</name>
    <name type="synonym">Pyrus malus</name>
    <dbReference type="NCBI Taxonomy" id="3750"/>
    <lineage>
        <taxon>Eukaryota</taxon>
        <taxon>Viridiplantae</taxon>
        <taxon>Streptophyta</taxon>
        <taxon>Embryophyta</taxon>
        <taxon>Tracheophyta</taxon>
        <taxon>Spermatophyta</taxon>
        <taxon>Magnoliopsida</taxon>
        <taxon>eudicotyledons</taxon>
        <taxon>Gunneridae</taxon>
        <taxon>Pentapetalae</taxon>
        <taxon>rosids</taxon>
        <taxon>fabids</taxon>
        <taxon>Rosales</taxon>
        <taxon>Rosaceae</taxon>
        <taxon>Amygdaloideae</taxon>
        <taxon>Maleae</taxon>
        <taxon>Malus</taxon>
    </lineage>
</organism>
<dbReference type="GO" id="GO:0009864">
    <property type="term" value="P:induced systemic resistance, jasmonic acid mediated signaling pathway"/>
    <property type="evidence" value="ECO:0007669"/>
    <property type="project" value="TreeGrafter"/>
</dbReference>
<dbReference type="STRING" id="3750.A0A498IB41"/>
<keyword evidence="2" id="KW-1003">Cell membrane</keyword>
<accession>A0A498IB41</accession>
<sequence length="326" mass="36693">MSILEESLRSLSLDYLNLLINDQAFNDVTFSVEGHLVHRDLLLSNLKSFISSQFKRTETSHHFIETKLVNVKKKKIPKATSSTINEHLSIDVVAKIEELRLQSFVARRSMMPHHHHHHHNHDLRAAADLEDQKIRRMKLALDSSDVELVKLMVMDEGLNLDMELALHYICSRKLGGEVVKALLELGAGDMNYPAGPARKYPASHCFRNGVSRHGAVPGLTHIEPNKLILCLELVQSDALVLSREEGNNNANNPNSSNSTVIYPPISDDHHSSGSNIGNLNLDSRLVYLNLEVTHQMGSRNMEGHDHHNRVQSGCDPSTMYHHSHDY</sequence>
<dbReference type="GO" id="GO:0005886">
    <property type="term" value="C:plasma membrane"/>
    <property type="evidence" value="ECO:0007669"/>
    <property type="project" value="UniProtKB-SubCell"/>
</dbReference>
<feature type="compositionally biased region" description="Low complexity" evidence="3">
    <location>
        <begin position="247"/>
        <end position="258"/>
    </location>
</feature>
<dbReference type="GO" id="GO:0099402">
    <property type="term" value="P:plant organ development"/>
    <property type="evidence" value="ECO:0007669"/>
    <property type="project" value="InterPro"/>
</dbReference>
<dbReference type="GO" id="GO:0000976">
    <property type="term" value="F:transcription cis-regulatory region binding"/>
    <property type="evidence" value="ECO:0007669"/>
    <property type="project" value="TreeGrafter"/>
</dbReference>
<evidence type="ECO:0000256" key="1">
    <source>
        <dbReference type="ARBA" id="ARBA00004236"/>
    </source>
</evidence>
<feature type="region of interest" description="Disordered" evidence="3">
    <location>
        <begin position="300"/>
        <end position="326"/>
    </location>
</feature>
<feature type="domain" description="Regulatory protein NPR central" evidence="4">
    <location>
        <begin position="87"/>
        <end position="137"/>
    </location>
</feature>
<proteinExistence type="predicted"/>
<evidence type="ECO:0000256" key="2">
    <source>
        <dbReference type="ARBA" id="ARBA00022475"/>
    </source>
</evidence>
<dbReference type="Proteomes" id="UP000290289">
    <property type="component" value="Chromosome 12"/>
</dbReference>
<evidence type="ECO:0000313" key="5">
    <source>
        <dbReference type="EMBL" id="RXH80978.1"/>
    </source>
</evidence>
<comment type="subcellular location">
    <subcellularLocation>
        <location evidence="1">Cell membrane</location>
    </subcellularLocation>
</comment>
<dbReference type="PANTHER" id="PTHR46668">
    <property type="entry name" value="BTB/POZ DOMAIN AND ANKYRIN REPEAT-CONTAINING PROTEIN NH5.2"/>
    <property type="match status" value="1"/>
</dbReference>
<dbReference type="Pfam" id="PF11900">
    <property type="entry name" value="DUF3420"/>
    <property type="match status" value="1"/>
</dbReference>
<dbReference type="GO" id="GO:0006355">
    <property type="term" value="P:regulation of DNA-templated transcription"/>
    <property type="evidence" value="ECO:0007669"/>
    <property type="project" value="TreeGrafter"/>
</dbReference>
<feature type="region of interest" description="Disordered" evidence="3">
    <location>
        <begin position="245"/>
        <end position="274"/>
    </location>
</feature>
<evidence type="ECO:0000259" key="4">
    <source>
        <dbReference type="Pfam" id="PF11900"/>
    </source>
</evidence>
<keyword evidence="2" id="KW-0472">Membrane</keyword>